<dbReference type="Pfam" id="PF12294">
    <property type="entry name" value="DUF3626"/>
    <property type="match status" value="1"/>
</dbReference>
<dbReference type="Proteomes" id="UP001586593">
    <property type="component" value="Unassembled WGS sequence"/>
</dbReference>
<reference evidence="2 3" key="1">
    <citation type="journal article" date="2024" name="Commun. Biol.">
        <title>Comparative genomic analysis of thermophilic fungi reveals convergent evolutionary adaptations and gene losses.</title>
        <authorList>
            <person name="Steindorff A.S."/>
            <person name="Aguilar-Pontes M.V."/>
            <person name="Robinson A.J."/>
            <person name="Andreopoulos B."/>
            <person name="LaButti K."/>
            <person name="Kuo A."/>
            <person name="Mondo S."/>
            <person name="Riley R."/>
            <person name="Otillar R."/>
            <person name="Haridas S."/>
            <person name="Lipzen A."/>
            <person name="Grimwood J."/>
            <person name="Schmutz J."/>
            <person name="Clum A."/>
            <person name="Reid I.D."/>
            <person name="Moisan M.C."/>
            <person name="Butler G."/>
            <person name="Nguyen T.T.M."/>
            <person name="Dewar K."/>
            <person name="Conant G."/>
            <person name="Drula E."/>
            <person name="Henrissat B."/>
            <person name="Hansel C."/>
            <person name="Singer S."/>
            <person name="Hutchinson M.I."/>
            <person name="de Vries R.P."/>
            <person name="Natvig D.O."/>
            <person name="Powell A.J."/>
            <person name="Tsang A."/>
            <person name="Grigoriev I.V."/>
        </authorList>
    </citation>
    <scope>NUCLEOTIDE SEQUENCE [LARGE SCALE GENOMIC DNA]</scope>
    <source>
        <strain evidence="2 3">ATCC 24622</strain>
    </source>
</reference>
<organism evidence="2 3">
    <name type="scientific">Phialemonium thermophilum</name>
    <dbReference type="NCBI Taxonomy" id="223376"/>
    <lineage>
        <taxon>Eukaryota</taxon>
        <taxon>Fungi</taxon>
        <taxon>Dikarya</taxon>
        <taxon>Ascomycota</taxon>
        <taxon>Pezizomycotina</taxon>
        <taxon>Sordariomycetes</taxon>
        <taxon>Sordariomycetidae</taxon>
        <taxon>Cephalothecales</taxon>
        <taxon>Cephalothecaceae</taxon>
        <taxon>Phialemonium</taxon>
    </lineage>
</organism>
<comment type="caution">
    <text evidence="2">The sequence shown here is derived from an EMBL/GenBank/DDBJ whole genome shotgun (WGS) entry which is preliminary data.</text>
</comment>
<evidence type="ECO:0000313" key="2">
    <source>
        <dbReference type="EMBL" id="KAL1835029.1"/>
    </source>
</evidence>
<evidence type="ECO:0000313" key="3">
    <source>
        <dbReference type="Proteomes" id="UP001586593"/>
    </source>
</evidence>
<accession>A0ABR3UZS3</accession>
<name>A0ABR3UZS3_9PEZI</name>
<protein>
    <submittedName>
        <fullName evidence="2">Uncharacterized protein</fullName>
    </submittedName>
</protein>
<evidence type="ECO:0000256" key="1">
    <source>
        <dbReference type="SAM" id="MobiDB-lite"/>
    </source>
</evidence>
<feature type="compositionally biased region" description="Basic residues" evidence="1">
    <location>
        <begin position="131"/>
        <end position="142"/>
    </location>
</feature>
<dbReference type="EMBL" id="JAZHXJ010003623">
    <property type="protein sequence ID" value="KAL1835029.1"/>
    <property type="molecule type" value="Genomic_DNA"/>
</dbReference>
<sequence length="155" mass="17389">MDDHEERKDEVAESLNPSQRNAISHVRSQALSLRPDALSTIHHVLHMSNLLPAASVHAQLLAAIRRHATVAIHFHPDRPVLGRRPSRGARPPTVVQALLEDGLYRNQFETGISNGSRGRRRMRPRESPQVRRPRPAGPRRRACSSLRVRLPALAT</sequence>
<proteinExistence type="predicted"/>
<keyword evidence="3" id="KW-1185">Reference proteome</keyword>
<gene>
    <name evidence="2" type="ORF">VTK73DRAFT_6439</name>
</gene>
<feature type="compositionally biased region" description="Basic and acidic residues" evidence="1">
    <location>
        <begin position="1"/>
        <end position="11"/>
    </location>
</feature>
<feature type="region of interest" description="Disordered" evidence="1">
    <location>
        <begin position="109"/>
        <end position="143"/>
    </location>
</feature>
<feature type="region of interest" description="Disordered" evidence="1">
    <location>
        <begin position="1"/>
        <end position="21"/>
    </location>
</feature>
<dbReference type="InterPro" id="IPR022074">
    <property type="entry name" value="DUF3626"/>
</dbReference>